<organism evidence="3 4">
    <name type="scientific">Coprinopsis marcescibilis</name>
    <name type="common">Agaric fungus</name>
    <name type="synonym">Psathyrella marcescibilis</name>
    <dbReference type="NCBI Taxonomy" id="230819"/>
    <lineage>
        <taxon>Eukaryota</taxon>
        <taxon>Fungi</taxon>
        <taxon>Dikarya</taxon>
        <taxon>Basidiomycota</taxon>
        <taxon>Agaricomycotina</taxon>
        <taxon>Agaricomycetes</taxon>
        <taxon>Agaricomycetidae</taxon>
        <taxon>Agaricales</taxon>
        <taxon>Agaricineae</taxon>
        <taxon>Psathyrellaceae</taxon>
        <taxon>Coprinopsis</taxon>
    </lineage>
</organism>
<keyword evidence="4" id="KW-1185">Reference proteome</keyword>
<feature type="domain" description="Glycan binding protein Y3-like" evidence="2">
    <location>
        <begin position="37"/>
        <end position="131"/>
    </location>
</feature>
<sequence length="141" mass="14860">MMFKGTFTALFTVAVLVVNVGAQGLDIGCIDTGVSGNCVDFVDTCCDSAGLMMVRPLDNVSRCFNLNSTVKCDFTAWFNLVGNDPNSARPSAEHCKKILRTVSASCPLGGYGHITGERGFQFLVDPNLGPCGSNEANGNPS</sequence>
<evidence type="ECO:0000313" key="4">
    <source>
        <dbReference type="Proteomes" id="UP000307440"/>
    </source>
</evidence>
<dbReference type="Proteomes" id="UP000307440">
    <property type="component" value="Unassembled WGS sequence"/>
</dbReference>
<dbReference type="Pfam" id="PF22803">
    <property type="entry name" value="GBD_Y3"/>
    <property type="match status" value="1"/>
</dbReference>
<evidence type="ECO:0000313" key="3">
    <source>
        <dbReference type="EMBL" id="TFK20477.1"/>
    </source>
</evidence>
<feature type="signal peptide" evidence="1">
    <location>
        <begin position="1"/>
        <end position="22"/>
    </location>
</feature>
<dbReference type="AlphaFoldDB" id="A0A5C3KKL3"/>
<keyword evidence="1" id="KW-0732">Signal</keyword>
<accession>A0A5C3KKL3</accession>
<dbReference type="InterPro" id="IPR054443">
    <property type="entry name" value="Y3-like_dom"/>
</dbReference>
<dbReference type="EMBL" id="ML210299">
    <property type="protein sequence ID" value="TFK20477.1"/>
    <property type="molecule type" value="Genomic_DNA"/>
</dbReference>
<evidence type="ECO:0000256" key="1">
    <source>
        <dbReference type="SAM" id="SignalP"/>
    </source>
</evidence>
<protein>
    <recommendedName>
        <fullName evidence="2">Glycan binding protein Y3-like domain-containing protein</fullName>
    </recommendedName>
</protein>
<feature type="chain" id="PRO_5022949155" description="Glycan binding protein Y3-like domain-containing protein" evidence="1">
    <location>
        <begin position="23"/>
        <end position="141"/>
    </location>
</feature>
<name>A0A5C3KKL3_COPMA</name>
<reference evidence="3 4" key="1">
    <citation type="journal article" date="2019" name="Nat. Ecol. Evol.">
        <title>Megaphylogeny resolves global patterns of mushroom evolution.</title>
        <authorList>
            <person name="Varga T."/>
            <person name="Krizsan K."/>
            <person name="Foldi C."/>
            <person name="Dima B."/>
            <person name="Sanchez-Garcia M."/>
            <person name="Sanchez-Ramirez S."/>
            <person name="Szollosi G.J."/>
            <person name="Szarkandi J.G."/>
            <person name="Papp V."/>
            <person name="Albert L."/>
            <person name="Andreopoulos W."/>
            <person name="Angelini C."/>
            <person name="Antonin V."/>
            <person name="Barry K.W."/>
            <person name="Bougher N.L."/>
            <person name="Buchanan P."/>
            <person name="Buyck B."/>
            <person name="Bense V."/>
            <person name="Catcheside P."/>
            <person name="Chovatia M."/>
            <person name="Cooper J."/>
            <person name="Damon W."/>
            <person name="Desjardin D."/>
            <person name="Finy P."/>
            <person name="Geml J."/>
            <person name="Haridas S."/>
            <person name="Hughes K."/>
            <person name="Justo A."/>
            <person name="Karasinski D."/>
            <person name="Kautmanova I."/>
            <person name="Kiss B."/>
            <person name="Kocsube S."/>
            <person name="Kotiranta H."/>
            <person name="LaButti K.M."/>
            <person name="Lechner B.E."/>
            <person name="Liimatainen K."/>
            <person name="Lipzen A."/>
            <person name="Lukacs Z."/>
            <person name="Mihaltcheva S."/>
            <person name="Morgado L.N."/>
            <person name="Niskanen T."/>
            <person name="Noordeloos M.E."/>
            <person name="Ohm R.A."/>
            <person name="Ortiz-Santana B."/>
            <person name="Ovrebo C."/>
            <person name="Racz N."/>
            <person name="Riley R."/>
            <person name="Savchenko A."/>
            <person name="Shiryaev A."/>
            <person name="Soop K."/>
            <person name="Spirin V."/>
            <person name="Szebenyi C."/>
            <person name="Tomsovsky M."/>
            <person name="Tulloss R.E."/>
            <person name="Uehling J."/>
            <person name="Grigoriev I.V."/>
            <person name="Vagvolgyi C."/>
            <person name="Papp T."/>
            <person name="Martin F.M."/>
            <person name="Miettinen O."/>
            <person name="Hibbett D.S."/>
            <person name="Nagy L.G."/>
        </authorList>
    </citation>
    <scope>NUCLEOTIDE SEQUENCE [LARGE SCALE GENOMIC DNA]</scope>
    <source>
        <strain evidence="3 4">CBS 121175</strain>
    </source>
</reference>
<dbReference type="OrthoDB" id="2825146at2759"/>
<proteinExistence type="predicted"/>
<gene>
    <name evidence="3" type="ORF">FA15DRAFT_708078</name>
</gene>
<evidence type="ECO:0000259" key="2">
    <source>
        <dbReference type="Pfam" id="PF22803"/>
    </source>
</evidence>